<organism evidence="1">
    <name type="scientific">Opuntia streptacantha</name>
    <name type="common">Prickly pear cactus</name>
    <name type="synonym">Opuntia cardona</name>
    <dbReference type="NCBI Taxonomy" id="393608"/>
    <lineage>
        <taxon>Eukaryota</taxon>
        <taxon>Viridiplantae</taxon>
        <taxon>Streptophyta</taxon>
        <taxon>Embryophyta</taxon>
        <taxon>Tracheophyta</taxon>
        <taxon>Spermatophyta</taxon>
        <taxon>Magnoliopsida</taxon>
        <taxon>eudicotyledons</taxon>
        <taxon>Gunneridae</taxon>
        <taxon>Pentapetalae</taxon>
        <taxon>Caryophyllales</taxon>
        <taxon>Cactineae</taxon>
        <taxon>Cactaceae</taxon>
        <taxon>Opuntioideae</taxon>
        <taxon>Opuntia</taxon>
    </lineage>
</organism>
<proteinExistence type="predicted"/>
<name>A0A7C9EA52_OPUST</name>
<evidence type="ECO:0000313" key="1">
    <source>
        <dbReference type="EMBL" id="MBA4660146.1"/>
    </source>
</evidence>
<accession>A0A7C9EA52</accession>
<protein>
    <submittedName>
        <fullName evidence="1">Uncharacterized protein</fullName>
    </submittedName>
</protein>
<reference evidence="1" key="2">
    <citation type="submission" date="2020-07" db="EMBL/GenBank/DDBJ databases">
        <authorList>
            <person name="Vera ALvarez R."/>
            <person name="Arias-Moreno D.M."/>
            <person name="Jimenez-Jacinto V."/>
            <person name="Jimenez-Bremont J.F."/>
            <person name="Swaminathan K."/>
            <person name="Moose S.P."/>
            <person name="Guerrero-Gonzalez M.L."/>
            <person name="Marino-Ramirez L."/>
            <person name="Landsman D."/>
            <person name="Rodriguez-Kessler M."/>
            <person name="Delgado-Sanchez P."/>
        </authorList>
    </citation>
    <scope>NUCLEOTIDE SEQUENCE</scope>
    <source>
        <tissue evidence="1">Cladode</tissue>
    </source>
</reference>
<reference evidence="1" key="1">
    <citation type="journal article" date="2013" name="J. Plant Res.">
        <title>Effect of fungi and light on seed germination of three Opuntia species from semiarid lands of central Mexico.</title>
        <authorList>
            <person name="Delgado-Sanchez P."/>
            <person name="Jimenez-Bremont J.F."/>
            <person name="Guerrero-Gonzalez Mde L."/>
            <person name="Flores J."/>
        </authorList>
    </citation>
    <scope>NUCLEOTIDE SEQUENCE</scope>
    <source>
        <tissue evidence="1">Cladode</tissue>
    </source>
</reference>
<sequence length="113" mass="11603">MVPPSASGKDGDSLRSLHLHAGTKRLLQSVHRVGHTIMVAGATMKGIVIDFQATEVIQIVHHTGATGALQGGDLQEAGEVEASHEVLVITEAVEGIGAGLQPVVPAQGTDAQQ</sequence>
<dbReference type="AlphaFoldDB" id="A0A7C9EA52"/>
<dbReference type="EMBL" id="GISG01206190">
    <property type="protein sequence ID" value="MBA4660146.1"/>
    <property type="molecule type" value="Transcribed_RNA"/>
</dbReference>